<accession>G3J069</accession>
<sequence>MRRLTLAIALAGIICILNGCAIYATPYDNIGISYNYAPYGGYGYGGYGGYGHYGFRPRFYGGGGGGYGWRGHGRGGRGWRGRGWH</sequence>
<evidence type="ECO:0000313" key="2">
    <source>
        <dbReference type="Proteomes" id="UP000004664"/>
    </source>
</evidence>
<name>G3J069_METTV</name>
<dbReference type="EMBL" id="JH109153">
    <property type="protein sequence ID" value="EGW20591.1"/>
    <property type="molecule type" value="Genomic_DNA"/>
</dbReference>
<evidence type="ECO:0000313" key="1">
    <source>
        <dbReference type="EMBL" id="EGW20591.1"/>
    </source>
</evidence>
<dbReference type="AlphaFoldDB" id="G3J069"/>
<reference evidence="1 2" key="1">
    <citation type="submission" date="2011-06" db="EMBL/GenBank/DDBJ databases">
        <title>Genomic sequence of Methylobacter tundripaludum SV96.</title>
        <authorList>
            <consortium name="US DOE Joint Genome Institute"/>
            <person name="Lucas S."/>
            <person name="Han J."/>
            <person name="Lapidus A."/>
            <person name="Cheng J.-F."/>
            <person name="Goodwin L."/>
            <person name="Pitluck S."/>
            <person name="Held B."/>
            <person name="Detter J.C."/>
            <person name="Han C."/>
            <person name="Tapia R."/>
            <person name="Land M."/>
            <person name="Hauser L."/>
            <person name="Kyrpides N."/>
            <person name="Ivanova N."/>
            <person name="Ovchinnikova G."/>
            <person name="Pagani I."/>
            <person name="Klotz M.G."/>
            <person name="Dispirito A.A."/>
            <person name="Murrell J.C."/>
            <person name="Dunfield P."/>
            <person name="Kalyuzhnaya M.G."/>
            <person name="Svenning M."/>
            <person name="Trotsenko Y.A."/>
            <person name="Stein L.Y."/>
            <person name="Woyke T."/>
        </authorList>
    </citation>
    <scope>NUCLEOTIDE SEQUENCE [LARGE SCALE GENOMIC DNA]</scope>
    <source>
        <strain evidence="2">ATCC BAA-1195 / DSM 17260 / SV96</strain>
    </source>
</reference>
<dbReference type="HOGENOM" id="CLU_2508952_0_0_6"/>
<gene>
    <name evidence="1" type="ORF">Mettu_3737</name>
</gene>
<protein>
    <submittedName>
        <fullName evidence="1">Uncharacterized protein</fullName>
    </submittedName>
</protein>
<organism evidence="1 2">
    <name type="scientific">Methylobacter tundripaludum (strain ATCC BAA-1195 / DSM 17260 / SV96)</name>
    <dbReference type="NCBI Taxonomy" id="697282"/>
    <lineage>
        <taxon>Bacteria</taxon>
        <taxon>Pseudomonadati</taxon>
        <taxon>Pseudomonadota</taxon>
        <taxon>Gammaproteobacteria</taxon>
        <taxon>Methylococcales</taxon>
        <taxon>Methylococcaceae</taxon>
        <taxon>Methylobacter</taxon>
    </lineage>
</organism>
<proteinExistence type="predicted"/>
<keyword evidence="2" id="KW-1185">Reference proteome</keyword>
<dbReference type="Proteomes" id="UP000004664">
    <property type="component" value="Unassembled WGS sequence"/>
</dbReference>
<dbReference type="STRING" id="697282.Mettu_3737"/>